<keyword evidence="6" id="KW-0813">Transport</keyword>
<dbReference type="InterPro" id="IPR001750">
    <property type="entry name" value="ND/Mrp_TM"/>
</dbReference>
<keyword evidence="13 18" id="KW-0520">NAD</keyword>
<evidence type="ECO:0000259" key="19">
    <source>
        <dbReference type="Pfam" id="PF00361"/>
    </source>
</evidence>
<keyword evidence="15 18" id="KW-0496">Mitochondrion</keyword>
<evidence type="ECO:0000256" key="9">
    <source>
        <dbReference type="ARBA" id="ARBA00022792"/>
    </source>
</evidence>
<gene>
    <name evidence="20" type="primary">ND2</name>
</gene>
<dbReference type="InterPro" id="IPR003917">
    <property type="entry name" value="NADH_UbQ_OxRdtase_chain2"/>
</dbReference>
<feature type="transmembrane region" description="Helical" evidence="18">
    <location>
        <begin position="230"/>
        <end position="250"/>
    </location>
</feature>
<evidence type="ECO:0000256" key="4">
    <source>
        <dbReference type="ARBA" id="ARBA00012944"/>
    </source>
</evidence>
<proteinExistence type="inferred from homology"/>
<feature type="transmembrane region" description="Helical" evidence="18">
    <location>
        <begin position="68"/>
        <end position="93"/>
    </location>
</feature>
<comment type="function">
    <text evidence="1">Core subunit of the mitochondrial membrane respiratory chain NADH dehydrogenase (Complex I) that is believed to belong to the minimal assembly required for catalysis. Complex I functions in the transfer of electrons from NADH to the respiratory chain. The immediate electron acceptor for the enzyme is believed to be ubiquinone.</text>
</comment>
<accession>A0A8K1ZFJ5</accession>
<evidence type="ECO:0000256" key="6">
    <source>
        <dbReference type="ARBA" id="ARBA00022448"/>
    </source>
</evidence>
<geneLocation type="mitochondrion" evidence="20"/>
<evidence type="ECO:0000256" key="14">
    <source>
        <dbReference type="ARBA" id="ARBA00023075"/>
    </source>
</evidence>
<evidence type="ECO:0000256" key="16">
    <source>
        <dbReference type="ARBA" id="ARBA00023136"/>
    </source>
</evidence>
<feature type="transmembrane region" description="Helical" evidence="18">
    <location>
        <begin position="144"/>
        <end position="168"/>
    </location>
</feature>
<evidence type="ECO:0000256" key="15">
    <source>
        <dbReference type="ARBA" id="ARBA00023128"/>
    </source>
</evidence>
<keyword evidence="12 18" id="KW-1133">Transmembrane helix</keyword>
<dbReference type="AlphaFoldDB" id="A0A8K1ZFJ5"/>
<evidence type="ECO:0000313" key="20">
    <source>
        <dbReference type="EMBL" id="UGS80295.1"/>
    </source>
</evidence>
<keyword evidence="14 18" id="KW-0830">Ubiquinone</keyword>
<keyword evidence="7 18" id="KW-0679">Respiratory chain</keyword>
<comment type="catalytic activity">
    <reaction evidence="17 18">
        <text>a ubiquinone + NADH + 5 H(+)(in) = a ubiquinol + NAD(+) + 4 H(+)(out)</text>
        <dbReference type="Rhea" id="RHEA:29091"/>
        <dbReference type="Rhea" id="RHEA-COMP:9565"/>
        <dbReference type="Rhea" id="RHEA-COMP:9566"/>
        <dbReference type="ChEBI" id="CHEBI:15378"/>
        <dbReference type="ChEBI" id="CHEBI:16389"/>
        <dbReference type="ChEBI" id="CHEBI:17976"/>
        <dbReference type="ChEBI" id="CHEBI:57540"/>
        <dbReference type="ChEBI" id="CHEBI:57945"/>
        <dbReference type="EC" id="7.1.1.2"/>
    </reaction>
</comment>
<evidence type="ECO:0000256" key="13">
    <source>
        <dbReference type="ARBA" id="ARBA00023027"/>
    </source>
</evidence>
<protein>
    <recommendedName>
        <fullName evidence="5 18">NADH-ubiquinone oxidoreductase chain 2</fullName>
        <ecNumber evidence="4 18">7.1.1.2</ecNumber>
    </recommendedName>
</protein>
<reference evidence="20" key="1">
    <citation type="submission" date="2021-05" db="EMBL/GenBank/DDBJ databases">
        <title>Mitochondrial genomes within bark lice (Insecta: Psocodea: Psocomorpha) reveal novel gene rearrangements containing phylogenetic signal.</title>
        <authorList>
            <person name="Saenz Manchola O.F."/>
            <person name="Virrueta Herrera S."/>
            <person name="D'alessio L.M."/>
            <person name="Yoshizawa K."/>
            <person name="Garcia Aldrete A.N."/>
            <person name="Johnson K.P."/>
        </authorList>
    </citation>
    <scope>NUCLEOTIDE SEQUENCE</scope>
</reference>
<comment type="subcellular location">
    <subcellularLocation>
        <location evidence="2 18">Mitochondrion inner membrane</location>
        <topology evidence="2 18">Multi-pass membrane protein</topology>
    </subcellularLocation>
</comment>
<keyword evidence="10 18" id="KW-1278">Translocase</keyword>
<feature type="transmembrane region" description="Helical" evidence="18">
    <location>
        <begin position="199"/>
        <end position="218"/>
    </location>
</feature>
<dbReference type="PANTHER" id="PTHR46552:SF1">
    <property type="entry name" value="NADH-UBIQUINONE OXIDOREDUCTASE CHAIN 2"/>
    <property type="match status" value="1"/>
</dbReference>
<keyword evidence="11 18" id="KW-0249">Electron transport</keyword>
<evidence type="ECO:0000256" key="8">
    <source>
        <dbReference type="ARBA" id="ARBA00022692"/>
    </source>
</evidence>
<dbReference type="GO" id="GO:0006120">
    <property type="term" value="P:mitochondrial electron transport, NADH to ubiquinone"/>
    <property type="evidence" value="ECO:0007669"/>
    <property type="project" value="InterPro"/>
</dbReference>
<feature type="domain" description="NADH:quinone oxidoreductase/Mrp antiporter transmembrane" evidence="19">
    <location>
        <begin position="23"/>
        <end position="280"/>
    </location>
</feature>
<evidence type="ECO:0000256" key="18">
    <source>
        <dbReference type="RuleBase" id="RU003403"/>
    </source>
</evidence>
<evidence type="ECO:0000256" key="5">
    <source>
        <dbReference type="ARBA" id="ARBA00021008"/>
    </source>
</evidence>
<organism evidence="20">
    <name type="scientific">Prolachesilla sp. GRA2sp1LA</name>
    <dbReference type="NCBI Taxonomy" id="2597029"/>
    <lineage>
        <taxon>Eukaryota</taxon>
        <taxon>Metazoa</taxon>
        <taxon>Ecdysozoa</taxon>
        <taxon>Arthropoda</taxon>
        <taxon>Hexapoda</taxon>
        <taxon>Insecta</taxon>
        <taxon>Pterygota</taxon>
        <taxon>Neoptera</taxon>
        <taxon>Paraneoptera</taxon>
        <taxon>Psocodea</taxon>
        <taxon>Psocomorpha</taxon>
        <taxon>Homilopsocidea</taxon>
        <taxon>Lachesilloidea</taxon>
        <taxon>Lachesillidae</taxon>
        <taxon>Prolachesilla</taxon>
    </lineage>
</organism>
<evidence type="ECO:0000256" key="7">
    <source>
        <dbReference type="ARBA" id="ARBA00022660"/>
    </source>
</evidence>
<feature type="transmembrane region" description="Helical" evidence="18">
    <location>
        <begin position="314"/>
        <end position="333"/>
    </location>
</feature>
<evidence type="ECO:0000256" key="12">
    <source>
        <dbReference type="ARBA" id="ARBA00022989"/>
    </source>
</evidence>
<comment type="function">
    <text evidence="18">Core subunit of the mitochondrial membrane respiratory chain NADH dehydrogenase (Complex I) which catalyzes electron transfer from NADH through the respiratory chain, using ubiquinone as an electron acceptor. Essential for the catalytic activity and assembly of complex I.</text>
</comment>
<evidence type="ECO:0000256" key="1">
    <source>
        <dbReference type="ARBA" id="ARBA00003257"/>
    </source>
</evidence>
<dbReference type="EC" id="7.1.1.2" evidence="4 18"/>
<evidence type="ECO:0000256" key="17">
    <source>
        <dbReference type="ARBA" id="ARBA00049551"/>
    </source>
</evidence>
<feature type="transmembrane region" description="Helical" evidence="18">
    <location>
        <begin position="113"/>
        <end position="132"/>
    </location>
</feature>
<dbReference type="InterPro" id="IPR050175">
    <property type="entry name" value="Complex_I_Subunit_2"/>
</dbReference>
<dbReference type="GO" id="GO:0008137">
    <property type="term" value="F:NADH dehydrogenase (ubiquinone) activity"/>
    <property type="evidence" value="ECO:0007669"/>
    <property type="project" value="UniProtKB-EC"/>
</dbReference>
<keyword evidence="8 18" id="KW-0812">Transmembrane</keyword>
<evidence type="ECO:0000256" key="10">
    <source>
        <dbReference type="ARBA" id="ARBA00022967"/>
    </source>
</evidence>
<dbReference type="Pfam" id="PF00361">
    <property type="entry name" value="Proton_antipo_M"/>
    <property type="match status" value="1"/>
</dbReference>
<keyword evidence="16 18" id="KW-0472">Membrane</keyword>
<comment type="similarity">
    <text evidence="3 18">Belongs to the complex I subunit 2 family.</text>
</comment>
<dbReference type="EMBL" id="MZ274192">
    <property type="protein sequence ID" value="UGS80295.1"/>
    <property type="molecule type" value="Genomic_DNA"/>
</dbReference>
<dbReference type="GO" id="GO:0005743">
    <property type="term" value="C:mitochondrial inner membrane"/>
    <property type="evidence" value="ECO:0007669"/>
    <property type="project" value="UniProtKB-SubCell"/>
</dbReference>
<dbReference type="PANTHER" id="PTHR46552">
    <property type="entry name" value="NADH-UBIQUINONE OXIDOREDUCTASE CHAIN 2"/>
    <property type="match status" value="1"/>
</dbReference>
<dbReference type="PRINTS" id="PR01436">
    <property type="entry name" value="NADHDHGNASE2"/>
</dbReference>
<keyword evidence="9 18" id="KW-0999">Mitochondrion inner membrane</keyword>
<feature type="transmembrane region" description="Helical" evidence="18">
    <location>
        <begin position="262"/>
        <end position="285"/>
    </location>
</feature>
<evidence type="ECO:0000256" key="2">
    <source>
        <dbReference type="ARBA" id="ARBA00004448"/>
    </source>
</evidence>
<evidence type="ECO:0000256" key="3">
    <source>
        <dbReference type="ARBA" id="ARBA00007012"/>
    </source>
</evidence>
<sequence>MLNNLNLMFMMMTFMSSMISISSSSWLSVWMGMEINMISFIPLMILPKNIFSNESALKYFLVQSSSSALFLMMCLLNSFFMINLMNFFTNSFLMHLMMIPLLIKLGAAPFQQWFINIIQGMSWLTCYMLMTWQKIAPIFILNYIYTKSLMIILFIFLSVLIGSIGGLSQIFLKKIMAYSSVNHLGWMFSAILISKNSLYNYIMFYLFTNAFIMMLFYMNNITQINQINSTNFMFTFFISLFSLGGLPPFLGFLPKMILIKNLIIFNKSICLLLVISSLITLFFYLRMSFKIFTIKSNSQKWTYLLMHENKWMKLYSSFIVITSMGLIFINMFLI</sequence>
<name>A0A8K1ZFJ5_9NEOP</name>
<evidence type="ECO:0000256" key="11">
    <source>
        <dbReference type="ARBA" id="ARBA00022982"/>
    </source>
</evidence>